<gene>
    <name evidence="8" type="ORF">GSBLH_T00003519001</name>
</gene>
<keyword evidence="5" id="KW-0067">ATP-binding</keyword>
<reference evidence="8" key="1">
    <citation type="submission" date="2010-02" db="EMBL/GenBank/DDBJ databases">
        <title>Sequencing and annotation of the Blastocystis hominis genome.</title>
        <authorList>
            <person name="Wincker P."/>
        </authorList>
    </citation>
    <scope>NUCLEOTIDE SEQUENCE</scope>
    <source>
        <strain evidence="8">Singapore isolate B</strain>
    </source>
</reference>
<evidence type="ECO:0000256" key="2">
    <source>
        <dbReference type="ARBA" id="ARBA00022679"/>
    </source>
</evidence>
<feature type="compositionally biased region" description="Acidic residues" evidence="6">
    <location>
        <begin position="434"/>
        <end position="444"/>
    </location>
</feature>
<evidence type="ECO:0000256" key="6">
    <source>
        <dbReference type="SAM" id="MobiDB-lite"/>
    </source>
</evidence>
<dbReference type="PANTHER" id="PTHR45800">
    <property type="entry name" value="PHOSPHATIDYLINOSITOL 4-KINASE GAMMA"/>
    <property type="match status" value="1"/>
</dbReference>
<evidence type="ECO:0000256" key="3">
    <source>
        <dbReference type="ARBA" id="ARBA00022741"/>
    </source>
</evidence>
<evidence type="ECO:0000256" key="4">
    <source>
        <dbReference type="ARBA" id="ARBA00022777"/>
    </source>
</evidence>
<dbReference type="InterPro" id="IPR000626">
    <property type="entry name" value="Ubiquitin-like_dom"/>
</dbReference>
<keyword evidence="2" id="KW-0808">Transferase</keyword>
<dbReference type="Pfam" id="PF00454">
    <property type="entry name" value="PI3_PI4_kinase"/>
    <property type="match status" value="1"/>
</dbReference>
<accession>D8M6D8</accession>
<keyword evidence="9" id="KW-1185">Reference proteome</keyword>
<dbReference type="SUPFAM" id="SSF54236">
    <property type="entry name" value="Ubiquitin-like"/>
    <property type="match status" value="1"/>
</dbReference>
<dbReference type="CDD" id="cd17039">
    <property type="entry name" value="Ubl_ubiquitin_like"/>
    <property type="match status" value="1"/>
</dbReference>
<dbReference type="PROSITE" id="PS50053">
    <property type="entry name" value="UBIQUITIN_2"/>
    <property type="match status" value="1"/>
</dbReference>
<comment type="similarity">
    <text evidence="1">Belongs to the PI3/PI4-kinase family. Type II PI4K subfamily.</text>
</comment>
<evidence type="ECO:0000256" key="1">
    <source>
        <dbReference type="ARBA" id="ARBA00008941"/>
    </source>
</evidence>
<organism evidence="8">
    <name type="scientific">Blastocystis hominis</name>
    <dbReference type="NCBI Taxonomy" id="12968"/>
    <lineage>
        <taxon>Eukaryota</taxon>
        <taxon>Sar</taxon>
        <taxon>Stramenopiles</taxon>
        <taxon>Bigyra</taxon>
        <taxon>Opalozoa</taxon>
        <taxon>Opalinata</taxon>
        <taxon>Blastocystidae</taxon>
        <taxon>Blastocystis</taxon>
    </lineage>
</organism>
<dbReference type="InterPro" id="IPR000403">
    <property type="entry name" value="PI3/4_kinase_cat_dom"/>
</dbReference>
<evidence type="ECO:0000256" key="5">
    <source>
        <dbReference type="ARBA" id="ARBA00022840"/>
    </source>
</evidence>
<protein>
    <recommendedName>
        <fullName evidence="7">Ubiquitin-like domain-containing protein</fullName>
    </recommendedName>
</protein>
<dbReference type="GO" id="GO:0016301">
    <property type="term" value="F:kinase activity"/>
    <property type="evidence" value="ECO:0007669"/>
    <property type="project" value="UniProtKB-KW"/>
</dbReference>
<dbReference type="RefSeq" id="XP_012897739.1">
    <property type="nucleotide sequence ID" value="XM_013042285.1"/>
</dbReference>
<dbReference type="AlphaFoldDB" id="D8M6D8"/>
<dbReference type="PANTHER" id="PTHR45800:SF11">
    <property type="entry name" value="PHOSPHATIDYLINOSITOL 3-KINASE-RELATED PROTEIN KINASE"/>
    <property type="match status" value="1"/>
</dbReference>
<dbReference type="InParanoid" id="D8M6D8"/>
<dbReference type="GO" id="GO:0005524">
    <property type="term" value="F:ATP binding"/>
    <property type="evidence" value="ECO:0007669"/>
    <property type="project" value="UniProtKB-KW"/>
</dbReference>
<dbReference type="Proteomes" id="UP000008312">
    <property type="component" value="Unassembled WGS sequence"/>
</dbReference>
<evidence type="ECO:0000313" key="8">
    <source>
        <dbReference type="EMBL" id="CBK23691.2"/>
    </source>
</evidence>
<feature type="region of interest" description="Disordered" evidence="6">
    <location>
        <begin position="433"/>
        <end position="454"/>
    </location>
</feature>
<feature type="domain" description="Ubiquitin-like" evidence="7">
    <location>
        <begin position="16"/>
        <end position="82"/>
    </location>
</feature>
<keyword evidence="3" id="KW-0547">Nucleotide-binding</keyword>
<evidence type="ECO:0000313" key="9">
    <source>
        <dbReference type="Proteomes" id="UP000008312"/>
    </source>
</evidence>
<evidence type="ECO:0000259" key="7">
    <source>
        <dbReference type="PROSITE" id="PS50053"/>
    </source>
</evidence>
<dbReference type="GeneID" id="24920614"/>
<dbReference type="OrthoDB" id="5839at2759"/>
<dbReference type="EMBL" id="FN668661">
    <property type="protein sequence ID" value="CBK23691.2"/>
    <property type="molecule type" value="Genomic_DNA"/>
</dbReference>
<dbReference type="InterPro" id="IPR044571">
    <property type="entry name" value="P4KG1-8"/>
</dbReference>
<proteinExistence type="inferred from homology"/>
<sequence length="521" mass="60621">MNSLEDPWELGKRVIIDLFRLSDNGDICEPLRIERRWWDTVAAIRNEVSQSTGIPHELIDIIYEGRKLPLNYSLYQLAVNKNYIKLYFYCRSTIVGSESWIQVVSTVPVLSSFREALYDVRNAFSVGIIPELALYGTGGTYFLKDRYKWNLLVFKPEDEEPFAEHNPRNFQGVTGQSGFRKGIRSGEGWKREVAAYLIDHGHIFAVPSTVQAHVCHPFFTQRHPKLRFKVGSLQEFVQDADLVSDWSPSKFSAFEVQKIAFLDMYLMNTDRNDANIMVCKKRQITADDAFLLIPIDHGYTMPDRYELNEWSWCWLDWKQMKRPWDNRIVEYAAQLNVQEDVRLLNESLGIRKICLILFRISGLVLKIGIQHGLVPYDIASMYIRRDSSPDAPCALEKLVQECVEKLHVLELLQKMGKTQENVLSRSLSTRLVDEAEESEESEEEKAERKRSGSISQRNLSFQSMASIGYSKEPYRFPEDVEFKLVHDKEYRQMFFNLLEEGLAFWMVNVMHKRVYDAGIFV</sequence>
<keyword evidence="4" id="KW-0418">Kinase</keyword>
<dbReference type="InterPro" id="IPR029071">
    <property type="entry name" value="Ubiquitin-like_domsf"/>
</dbReference>
<name>D8M6D8_BLAHO</name>